<feature type="transmembrane region" description="Helical" evidence="7">
    <location>
        <begin position="462"/>
        <end position="480"/>
    </location>
</feature>
<keyword evidence="3 7" id="KW-0812">Transmembrane</keyword>
<dbReference type="Proteomes" id="UP001560045">
    <property type="component" value="Unassembled WGS sequence"/>
</dbReference>
<dbReference type="InterPro" id="IPR002797">
    <property type="entry name" value="Polysacc_synth"/>
</dbReference>
<sequence length="501" mass="51884">MTATRGAGTPKGSPAGTGIEPAEATDPGVRRSARAVLLLSIAEVVGKVVTLALLLYAVRVLTPAEFGSFSYALSFGMLLAVLPAWGLDALLVQQVGADRSRLPGQYAQLLLLRTMLAVPVVVLGAAAGALTRPTAEDRFALVAMLVAAVLESYAHAPRNVAGVLRRQSTVALVLVGQRLLTAGAAIGALAAGWGLVGLSSAYVAITLLGTAALFLVVARAGGRPSWTGITKRTLGRTARLSVPLGIDALVAMFLFRAHTLMLGWFHGDTAVAEYTPPYRLVETVLFVTWAVSRVTYPAMASAADLASLRRALSSGLSVTAFVFAPFAALMIVRGPDVLALLFGDYYADTGATVLRVLALTPLAFAVGYLFSYAFVAQGRNGVALVTSLIAAVANLVANLLLLPPLSTLGAALTTTGSYLLEALLLVAVARRSFGALGMVSALALPMLSSVPAAAVALIPLPVLPALVLAGACYLAVWLLAARRWQPANLAVLMSVVPGRRK</sequence>
<feature type="transmembrane region" description="Helical" evidence="7">
    <location>
        <begin position="311"/>
        <end position="332"/>
    </location>
</feature>
<dbReference type="InterPro" id="IPR050833">
    <property type="entry name" value="Poly_Biosynth_Transport"/>
</dbReference>
<evidence type="ECO:0000256" key="7">
    <source>
        <dbReference type="SAM" id="Phobius"/>
    </source>
</evidence>
<protein>
    <submittedName>
        <fullName evidence="8">Oligosaccharide flippase family protein</fullName>
    </submittedName>
</protein>
<keyword evidence="9" id="KW-1185">Reference proteome</keyword>
<keyword evidence="2" id="KW-1003">Cell membrane</keyword>
<dbReference type="EMBL" id="JBFNXQ010000075">
    <property type="protein sequence ID" value="MEX5720537.1"/>
    <property type="molecule type" value="Genomic_DNA"/>
</dbReference>
<comment type="caution">
    <text evidence="8">The sequence shown here is derived from an EMBL/GenBank/DDBJ whole genome shotgun (WGS) entry which is preliminary data.</text>
</comment>
<evidence type="ECO:0000256" key="5">
    <source>
        <dbReference type="ARBA" id="ARBA00023136"/>
    </source>
</evidence>
<feature type="transmembrane region" description="Helical" evidence="7">
    <location>
        <begin position="408"/>
        <end position="428"/>
    </location>
</feature>
<dbReference type="PANTHER" id="PTHR30250:SF11">
    <property type="entry name" value="O-ANTIGEN TRANSPORTER-RELATED"/>
    <property type="match status" value="1"/>
</dbReference>
<feature type="region of interest" description="Disordered" evidence="6">
    <location>
        <begin position="1"/>
        <end position="26"/>
    </location>
</feature>
<feature type="transmembrane region" description="Helical" evidence="7">
    <location>
        <begin position="278"/>
        <end position="299"/>
    </location>
</feature>
<feature type="transmembrane region" description="Helical" evidence="7">
    <location>
        <begin position="168"/>
        <end position="195"/>
    </location>
</feature>
<gene>
    <name evidence="8" type="ORF">ABQ292_19410</name>
</gene>
<evidence type="ECO:0000313" key="9">
    <source>
        <dbReference type="Proteomes" id="UP001560045"/>
    </source>
</evidence>
<feature type="transmembrane region" description="Helical" evidence="7">
    <location>
        <begin position="138"/>
        <end position="156"/>
    </location>
</feature>
<evidence type="ECO:0000313" key="8">
    <source>
        <dbReference type="EMBL" id="MEX5720537.1"/>
    </source>
</evidence>
<reference evidence="8 9" key="1">
    <citation type="submission" date="2024-06" db="EMBL/GenBank/DDBJ databases">
        <title>Draft genome sequence of Geodermatophilus badlandi, a novel member of the Geodermatophilaceae isolated from badland sedimentary rocks in the Red desert, Wyoming, USA.</title>
        <authorList>
            <person name="Ben Tekaya S."/>
            <person name="Nouioui I."/>
            <person name="Flores G.M."/>
            <person name="Shaal M.N."/>
            <person name="Bredoire F."/>
            <person name="Basile F."/>
            <person name="Van Diepen L."/>
            <person name="Ward N.L."/>
        </authorList>
    </citation>
    <scope>NUCLEOTIDE SEQUENCE [LARGE SCALE GENOMIC DNA]</scope>
    <source>
        <strain evidence="8 9">WL48A</strain>
    </source>
</reference>
<feature type="transmembrane region" description="Helical" evidence="7">
    <location>
        <begin position="382"/>
        <end position="402"/>
    </location>
</feature>
<name>A0ABV3XJJ9_9ACTN</name>
<organism evidence="8 9">
    <name type="scientific">Geodermatophilus maliterrae</name>
    <dbReference type="NCBI Taxonomy" id="3162531"/>
    <lineage>
        <taxon>Bacteria</taxon>
        <taxon>Bacillati</taxon>
        <taxon>Actinomycetota</taxon>
        <taxon>Actinomycetes</taxon>
        <taxon>Geodermatophilales</taxon>
        <taxon>Geodermatophilaceae</taxon>
        <taxon>Geodermatophilus</taxon>
    </lineage>
</organism>
<feature type="transmembrane region" description="Helical" evidence="7">
    <location>
        <begin position="201"/>
        <end position="221"/>
    </location>
</feature>
<feature type="transmembrane region" description="Helical" evidence="7">
    <location>
        <begin position="242"/>
        <end position="266"/>
    </location>
</feature>
<accession>A0ABV3XJJ9</accession>
<dbReference type="Pfam" id="PF01943">
    <property type="entry name" value="Polysacc_synt"/>
    <property type="match status" value="1"/>
</dbReference>
<evidence type="ECO:0000256" key="6">
    <source>
        <dbReference type="SAM" id="MobiDB-lite"/>
    </source>
</evidence>
<evidence type="ECO:0000256" key="1">
    <source>
        <dbReference type="ARBA" id="ARBA00004651"/>
    </source>
</evidence>
<feature type="transmembrane region" description="Helical" evidence="7">
    <location>
        <begin position="110"/>
        <end position="132"/>
    </location>
</feature>
<evidence type="ECO:0000256" key="3">
    <source>
        <dbReference type="ARBA" id="ARBA00022692"/>
    </source>
</evidence>
<dbReference type="PANTHER" id="PTHR30250">
    <property type="entry name" value="PST FAMILY PREDICTED COLANIC ACID TRANSPORTER"/>
    <property type="match status" value="1"/>
</dbReference>
<comment type="subcellular location">
    <subcellularLocation>
        <location evidence="1">Cell membrane</location>
        <topology evidence="1">Multi-pass membrane protein</topology>
    </subcellularLocation>
</comment>
<keyword evidence="4 7" id="KW-1133">Transmembrane helix</keyword>
<evidence type="ECO:0000256" key="2">
    <source>
        <dbReference type="ARBA" id="ARBA00022475"/>
    </source>
</evidence>
<evidence type="ECO:0000256" key="4">
    <source>
        <dbReference type="ARBA" id="ARBA00022989"/>
    </source>
</evidence>
<keyword evidence="5 7" id="KW-0472">Membrane</keyword>
<feature type="transmembrane region" description="Helical" evidence="7">
    <location>
        <begin position="352"/>
        <end position="375"/>
    </location>
</feature>
<feature type="transmembrane region" description="Helical" evidence="7">
    <location>
        <begin position="69"/>
        <end position="90"/>
    </location>
</feature>
<feature type="transmembrane region" description="Helical" evidence="7">
    <location>
        <begin position="35"/>
        <end position="57"/>
    </location>
</feature>
<feature type="transmembrane region" description="Helical" evidence="7">
    <location>
        <begin position="435"/>
        <end position="456"/>
    </location>
</feature>
<dbReference type="RefSeq" id="WP_369209358.1">
    <property type="nucleotide sequence ID" value="NZ_JBFNXQ010000075.1"/>
</dbReference>
<proteinExistence type="predicted"/>